<dbReference type="Gene3D" id="3.30.450.20">
    <property type="entry name" value="PAS domain"/>
    <property type="match status" value="3"/>
</dbReference>
<keyword evidence="2" id="KW-0418">Kinase</keyword>
<dbReference type="NCBIfam" id="TIGR00229">
    <property type="entry name" value="sensory_box"/>
    <property type="match status" value="2"/>
</dbReference>
<evidence type="ECO:0000259" key="1">
    <source>
        <dbReference type="PROSITE" id="PS50112"/>
    </source>
</evidence>
<reference evidence="3" key="1">
    <citation type="journal article" date="2017" name="Environ. Microbiol. Rep.">
        <title>Genetic Diversity of Marine Anaerobic Ammonium-Oxidizing Bacteria as Revealed by Genomic and Proteomic Analyses of 'Candidatus Scalindua japonica'.</title>
        <authorList>
            <person name="Oshiki M."/>
            <person name="Mizuto K."/>
            <person name="Kimura Z."/>
            <person name="Kindaichi T."/>
            <person name="Satoh H."/>
            <person name="Okabe S."/>
        </authorList>
    </citation>
    <scope>NUCLEOTIDE SEQUENCE [LARGE SCALE GENOMIC DNA]</scope>
    <source>
        <strain evidence="3">husup-a2</strain>
    </source>
</reference>
<gene>
    <name evidence="2" type="ORF">SCALIN_C13_0168</name>
</gene>
<name>A0A286TXN8_9BACT</name>
<dbReference type="SUPFAM" id="SSF55781">
    <property type="entry name" value="GAF domain-like"/>
    <property type="match status" value="1"/>
</dbReference>
<dbReference type="Gene3D" id="3.30.450.40">
    <property type="match status" value="2"/>
</dbReference>
<comment type="caution">
    <text evidence="2">The sequence shown here is derived from an EMBL/GenBank/DDBJ whole genome shotgun (WGS) entry which is preliminary data.</text>
</comment>
<dbReference type="Pfam" id="PF13426">
    <property type="entry name" value="PAS_9"/>
    <property type="match status" value="3"/>
</dbReference>
<dbReference type="SUPFAM" id="SSF55785">
    <property type="entry name" value="PYP-like sensor domain (PAS domain)"/>
    <property type="match status" value="3"/>
</dbReference>
<dbReference type="InterPro" id="IPR000014">
    <property type="entry name" value="PAS"/>
</dbReference>
<dbReference type="InterPro" id="IPR029016">
    <property type="entry name" value="GAF-like_dom_sf"/>
</dbReference>
<protein>
    <submittedName>
        <fullName evidence="2">Sensory signal transduction histidine kinase</fullName>
    </submittedName>
</protein>
<dbReference type="InterPro" id="IPR035965">
    <property type="entry name" value="PAS-like_dom_sf"/>
</dbReference>
<keyword evidence="2" id="KW-0808">Transferase</keyword>
<dbReference type="InterPro" id="IPR003018">
    <property type="entry name" value="GAF"/>
</dbReference>
<dbReference type="PANTHER" id="PTHR44757:SF2">
    <property type="entry name" value="BIOFILM ARCHITECTURE MAINTENANCE PROTEIN MBAA"/>
    <property type="match status" value="1"/>
</dbReference>
<organism evidence="2 3">
    <name type="scientific">Candidatus Scalindua japonica</name>
    <dbReference type="NCBI Taxonomy" id="1284222"/>
    <lineage>
        <taxon>Bacteria</taxon>
        <taxon>Pseudomonadati</taxon>
        <taxon>Planctomycetota</taxon>
        <taxon>Candidatus Brocadiia</taxon>
        <taxon>Candidatus Brocadiales</taxon>
        <taxon>Candidatus Scalinduaceae</taxon>
        <taxon>Candidatus Scalindua</taxon>
    </lineage>
</organism>
<dbReference type="CDD" id="cd00130">
    <property type="entry name" value="PAS"/>
    <property type="match status" value="3"/>
</dbReference>
<sequence>MKTHNQNESTDLNPKITKYIELKRTEIFDSWLDALRQKWNDKADQKIFLIKKNQEERKGLFSLLLKLLLSCNIGLEDSDLERILYKIRKEEYSISDFYFEVRSLEETIEKVLQRSHDIKAIELIDCRNLTRMKLSNVFEAVLRETSEVYEYVCELGSRGFCQFDINGKIIYANKEMHVLMDSKAIIGKQFESLFIDDDQEVKQMAISGSPGEKPIIQQLQLIVNNSRTKTVKAEIAPIFIDGNKIGGYASITDIETEMTIFKHSPVGIAKANTKGIITYANKTMCEEICQSDKLQGKLVSDIFDTKNYEIVKNQLKKRMEDGLSNEYEVEITRADGKQIPVMITGMSEKNSLGKSIGTLAIFRNIELDKAAKEMHKHIETIHDEQQLLQNAARITNVLVPFELFTVFVYSSDMNHERILFSYPQRDEQESEKVRWRELPSNMANIVKKKTVFTTNDLPQLSEQFMFQGFRSLIGYNVIREGNTVASFFLLSRKEDTFNKKDEIKKHKDCFEYKKLPLDEAVLTAMSFEKEKELTFRLNLIKDISSASNNIKKIAVVIVKRLSEHYNWQHVSIFQVNEGQKKIRLLCQKSSSKAFSLFKGYEQPINAGILGHVYANKKIVNTGDVRGDSKYKDKYLEGFQNTTSELCLPIIMEGDVVWLLNIEDSQKNAISKNEEDALKVIINEIQSLVEKSNIQYFLNSTLEFASDMVIVTDSKGKIERVNPASLKLLGYLEKEMKNRYFKEFINNEDVTKDILDADNIPSDEVVLLSKSNKEVNVLLSVVRLPEEFAKKVFIAKDLTQHKRLEKMALLDKMYQEIATQTKTPLSLVFRWLKKIKSKNELDLEMLEKAIRQLHKVELTYDRLALYNYDEKKGGFSHDKIRIEISEVIDIVMDELPVAEKNLIKYEKKQMPSMYGDIFQLSFCLKTILSYLLRYVPEDEKILVNIFNKNNMIKLHINGFYPELSNAEYSRTLAEMALGEEIVKDFIKQHDGEYKQEKSSGRIEFHIDLPIDLREERK</sequence>
<keyword evidence="3" id="KW-1185">Reference proteome</keyword>
<accession>A0A286TXN8</accession>
<feature type="domain" description="PAS" evidence="1">
    <location>
        <begin position="693"/>
        <end position="748"/>
    </location>
</feature>
<dbReference type="SMART" id="SM00065">
    <property type="entry name" value="GAF"/>
    <property type="match status" value="1"/>
</dbReference>
<dbReference type="EMBL" id="BAOS01000013">
    <property type="protein sequence ID" value="GAX60653.1"/>
    <property type="molecule type" value="Genomic_DNA"/>
</dbReference>
<evidence type="ECO:0000313" key="2">
    <source>
        <dbReference type="EMBL" id="GAX60653.1"/>
    </source>
</evidence>
<dbReference type="PROSITE" id="PS50112">
    <property type="entry name" value="PAS"/>
    <property type="match status" value="1"/>
</dbReference>
<dbReference type="RefSeq" id="WP_162532218.1">
    <property type="nucleotide sequence ID" value="NZ_BAOS01000013.1"/>
</dbReference>
<dbReference type="Pfam" id="PF01590">
    <property type="entry name" value="GAF"/>
    <property type="match status" value="1"/>
</dbReference>
<dbReference type="AlphaFoldDB" id="A0A286TXN8"/>
<dbReference type="PANTHER" id="PTHR44757">
    <property type="entry name" value="DIGUANYLATE CYCLASE DGCP"/>
    <property type="match status" value="1"/>
</dbReference>
<dbReference type="Proteomes" id="UP000218542">
    <property type="component" value="Unassembled WGS sequence"/>
</dbReference>
<dbReference type="InterPro" id="IPR052155">
    <property type="entry name" value="Biofilm_reg_signaling"/>
</dbReference>
<evidence type="ECO:0000313" key="3">
    <source>
        <dbReference type="Proteomes" id="UP000218542"/>
    </source>
</evidence>
<dbReference type="SMART" id="SM00091">
    <property type="entry name" value="PAS"/>
    <property type="match status" value="3"/>
</dbReference>
<proteinExistence type="predicted"/>
<dbReference type="GO" id="GO:0016301">
    <property type="term" value="F:kinase activity"/>
    <property type="evidence" value="ECO:0007669"/>
    <property type="project" value="UniProtKB-KW"/>
</dbReference>